<dbReference type="EMBL" id="CP135443">
    <property type="protein sequence ID" value="WRY32878.1"/>
    <property type="molecule type" value="Genomic_DNA"/>
</dbReference>
<proteinExistence type="predicted"/>
<dbReference type="Proteomes" id="UP001623290">
    <property type="component" value="Chromosome"/>
</dbReference>
<evidence type="ECO:0000256" key="1">
    <source>
        <dbReference type="SAM" id="Phobius"/>
    </source>
</evidence>
<name>A0ABZ1DWM7_9RHOB</name>
<evidence type="ECO:0000313" key="3">
    <source>
        <dbReference type="Proteomes" id="UP001623290"/>
    </source>
</evidence>
<keyword evidence="1" id="KW-0812">Transmembrane</keyword>
<feature type="transmembrane region" description="Helical" evidence="1">
    <location>
        <begin position="12"/>
        <end position="34"/>
    </location>
</feature>
<keyword evidence="1" id="KW-1133">Transmembrane helix</keyword>
<keyword evidence="3" id="KW-1185">Reference proteome</keyword>
<organism evidence="2 3">
    <name type="scientific">Thioclava litoralis</name>
    <dbReference type="NCBI Taxonomy" id="3076557"/>
    <lineage>
        <taxon>Bacteria</taxon>
        <taxon>Pseudomonadati</taxon>
        <taxon>Pseudomonadota</taxon>
        <taxon>Alphaproteobacteria</taxon>
        <taxon>Rhodobacterales</taxon>
        <taxon>Paracoccaceae</taxon>
        <taxon>Thioclava</taxon>
    </lineage>
</organism>
<sequence>MKETTKAGWFAFVRNVGATVTAAGVIWGAMVWTLQPRIEGWLSGFIAAQIGVTAADLRDVRTSIEQQQSTIATISETQARVAETVNKVVERIASLEKAKALDSSPPIRFASIGNSVSAGRIGGLVFHEWRMRKLRDCGTPRSRAYFVNGGGRVHLFTGKSNSDGDGWTVPMPLDDTWQVSRFSARIPADDGVEPTGDGLAMAFLVVDWPEKCPNVPPLRSPEVPFRILP</sequence>
<gene>
    <name evidence="2" type="ORF">RPE78_09175</name>
</gene>
<keyword evidence="1" id="KW-0472">Membrane</keyword>
<evidence type="ECO:0000313" key="2">
    <source>
        <dbReference type="EMBL" id="WRY32878.1"/>
    </source>
</evidence>
<protein>
    <submittedName>
        <fullName evidence="2">Uncharacterized protein</fullName>
    </submittedName>
</protein>
<reference evidence="2 3" key="1">
    <citation type="submission" date="2023-09" db="EMBL/GenBank/DDBJ databases">
        <title>Thioclava shenzhenensis sp. nov., a multidrug resistant bacteria-antagonizing species isolated from coastal seawater.</title>
        <authorList>
            <person name="Long M."/>
        </authorList>
    </citation>
    <scope>NUCLEOTIDE SEQUENCE [LARGE SCALE GENOMIC DNA]</scope>
    <source>
        <strain evidence="2 3">FTW29</strain>
    </source>
</reference>
<accession>A0ABZ1DWM7</accession>
<dbReference type="RefSeq" id="WP_406720375.1">
    <property type="nucleotide sequence ID" value="NZ_CP135443.1"/>
</dbReference>